<protein>
    <submittedName>
        <fullName evidence="1">Uncharacterized protein</fullName>
    </submittedName>
</protein>
<keyword evidence="2" id="KW-1185">Reference proteome</keyword>
<evidence type="ECO:0000313" key="2">
    <source>
        <dbReference type="Proteomes" id="UP001497497"/>
    </source>
</evidence>
<evidence type="ECO:0000313" key="1">
    <source>
        <dbReference type="EMBL" id="CAL1532902.1"/>
    </source>
</evidence>
<feature type="non-terminal residue" evidence="1">
    <location>
        <position position="94"/>
    </location>
</feature>
<dbReference type="Proteomes" id="UP001497497">
    <property type="component" value="Unassembled WGS sequence"/>
</dbReference>
<comment type="caution">
    <text evidence="1">The sequence shown here is derived from an EMBL/GenBank/DDBJ whole genome shotgun (WGS) entry which is preliminary data.</text>
</comment>
<gene>
    <name evidence="1" type="ORF">GSLYS_00006920001</name>
</gene>
<dbReference type="AlphaFoldDB" id="A0AAV2HHT0"/>
<dbReference type="EMBL" id="CAXITT010000128">
    <property type="protein sequence ID" value="CAL1532902.1"/>
    <property type="molecule type" value="Genomic_DNA"/>
</dbReference>
<accession>A0AAV2HHT0</accession>
<reference evidence="1 2" key="1">
    <citation type="submission" date="2024-04" db="EMBL/GenBank/DDBJ databases">
        <authorList>
            <consortium name="Genoscope - CEA"/>
            <person name="William W."/>
        </authorList>
    </citation>
    <scope>NUCLEOTIDE SEQUENCE [LARGE SCALE GENOMIC DNA]</scope>
</reference>
<proteinExistence type="predicted"/>
<organism evidence="1 2">
    <name type="scientific">Lymnaea stagnalis</name>
    <name type="common">Great pond snail</name>
    <name type="synonym">Helix stagnalis</name>
    <dbReference type="NCBI Taxonomy" id="6523"/>
    <lineage>
        <taxon>Eukaryota</taxon>
        <taxon>Metazoa</taxon>
        <taxon>Spiralia</taxon>
        <taxon>Lophotrochozoa</taxon>
        <taxon>Mollusca</taxon>
        <taxon>Gastropoda</taxon>
        <taxon>Heterobranchia</taxon>
        <taxon>Euthyneura</taxon>
        <taxon>Panpulmonata</taxon>
        <taxon>Hygrophila</taxon>
        <taxon>Lymnaeoidea</taxon>
        <taxon>Lymnaeidae</taxon>
        <taxon>Lymnaea</taxon>
    </lineage>
</organism>
<sequence>MEMFNKNKWETTGSLIAHIEKKSVLETAFRLSCLEMTKVSIHFPFINCMESSAARPEDSAKCAKRFLVPLDQILKCGNSSMGNSLEHQMAAQTD</sequence>
<name>A0AAV2HHT0_LYMST</name>